<evidence type="ECO:0000259" key="6">
    <source>
        <dbReference type="Pfam" id="PF09864"/>
    </source>
</evidence>
<proteinExistence type="predicted"/>
<feature type="chain" id="PRO_5045597395" description="C-type lysozyme inhibitor domain-containing protein" evidence="5">
    <location>
        <begin position="20"/>
        <end position="109"/>
    </location>
</feature>
<evidence type="ECO:0000256" key="3">
    <source>
        <dbReference type="ARBA" id="ARBA00023139"/>
    </source>
</evidence>
<accession>A0ABQ5XE15</accession>
<dbReference type="Pfam" id="PF09864">
    <property type="entry name" value="MliC"/>
    <property type="match status" value="1"/>
</dbReference>
<protein>
    <recommendedName>
        <fullName evidence="6">C-type lysozyme inhibitor domain-containing protein</fullName>
    </recommendedName>
</protein>
<name>A0ABQ5XE15_9GAMM</name>
<comment type="caution">
    <text evidence="7">The sequence shown here is derived from an EMBL/GenBank/DDBJ whole genome shotgun (WGS) entry which is preliminary data.</text>
</comment>
<keyword evidence="8" id="KW-1185">Reference proteome</keyword>
<evidence type="ECO:0000313" key="8">
    <source>
        <dbReference type="Proteomes" id="UP001156627"/>
    </source>
</evidence>
<evidence type="ECO:0000313" key="7">
    <source>
        <dbReference type="EMBL" id="GLQ88873.1"/>
    </source>
</evidence>
<keyword evidence="4" id="KW-0449">Lipoprotein</keyword>
<keyword evidence="2" id="KW-0472">Membrane</keyword>
<dbReference type="SUPFAM" id="SSF141488">
    <property type="entry name" value="YdhA-like"/>
    <property type="match status" value="1"/>
</dbReference>
<feature type="domain" description="C-type lysozyme inhibitor" evidence="6">
    <location>
        <begin position="32"/>
        <end position="83"/>
    </location>
</feature>
<dbReference type="InterPro" id="IPR036328">
    <property type="entry name" value="MliC_sf"/>
</dbReference>
<organism evidence="7 8">
    <name type="scientific">Dyella flagellata</name>
    <dbReference type="NCBI Taxonomy" id="1867833"/>
    <lineage>
        <taxon>Bacteria</taxon>
        <taxon>Pseudomonadati</taxon>
        <taxon>Pseudomonadota</taxon>
        <taxon>Gammaproteobacteria</taxon>
        <taxon>Lysobacterales</taxon>
        <taxon>Rhodanobacteraceae</taxon>
        <taxon>Dyella</taxon>
    </lineage>
</organism>
<reference evidence="8" key="1">
    <citation type="journal article" date="2019" name="Int. J. Syst. Evol. Microbiol.">
        <title>The Global Catalogue of Microorganisms (GCM) 10K type strain sequencing project: providing services to taxonomists for standard genome sequencing and annotation.</title>
        <authorList>
            <consortium name="The Broad Institute Genomics Platform"/>
            <consortium name="The Broad Institute Genome Sequencing Center for Infectious Disease"/>
            <person name="Wu L."/>
            <person name="Ma J."/>
        </authorList>
    </citation>
    <scope>NUCLEOTIDE SEQUENCE [LARGE SCALE GENOMIC DNA]</scope>
    <source>
        <strain evidence="8">NBRC 111981</strain>
    </source>
</reference>
<dbReference type="EMBL" id="BSOA01000022">
    <property type="protein sequence ID" value="GLQ88873.1"/>
    <property type="molecule type" value="Genomic_DNA"/>
</dbReference>
<keyword evidence="1 5" id="KW-0732">Signal</keyword>
<evidence type="ECO:0000256" key="4">
    <source>
        <dbReference type="ARBA" id="ARBA00023288"/>
    </source>
</evidence>
<dbReference type="Gene3D" id="2.40.128.200">
    <property type="match status" value="1"/>
</dbReference>
<dbReference type="InterPro" id="IPR018660">
    <property type="entry name" value="MliC"/>
</dbReference>
<keyword evidence="3" id="KW-0564">Palmitate</keyword>
<feature type="signal peptide" evidence="5">
    <location>
        <begin position="1"/>
        <end position="19"/>
    </location>
</feature>
<evidence type="ECO:0000256" key="2">
    <source>
        <dbReference type="ARBA" id="ARBA00023136"/>
    </source>
</evidence>
<dbReference type="PROSITE" id="PS51257">
    <property type="entry name" value="PROKAR_LIPOPROTEIN"/>
    <property type="match status" value="1"/>
</dbReference>
<gene>
    <name evidence="7" type="ORF">GCM10007898_24440</name>
</gene>
<evidence type="ECO:0000256" key="5">
    <source>
        <dbReference type="SAM" id="SignalP"/>
    </source>
</evidence>
<sequence length="109" mass="11234">MLKCCSAATALTLMLSACASTPSASSYAWMDYACSDGQRVQATYPDSNTAVIKLTGVNHTLHIAISGSGARYTGDGWQWWTKGMHDGILAPLAPGESIASAPGVACHAG</sequence>
<evidence type="ECO:0000256" key="1">
    <source>
        <dbReference type="ARBA" id="ARBA00022729"/>
    </source>
</evidence>
<dbReference type="Proteomes" id="UP001156627">
    <property type="component" value="Unassembled WGS sequence"/>
</dbReference>